<evidence type="ECO:0000313" key="2">
    <source>
        <dbReference type="EMBL" id="MBM7470623.1"/>
    </source>
</evidence>
<accession>A0ABS2L0L4</accession>
<name>A0ABS2L0L4_9MICO</name>
<evidence type="ECO:0000313" key="3">
    <source>
        <dbReference type="Proteomes" id="UP000776164"/>
    </source>
</evidence>
<comment type="caution">
    <text evidence="2">The sequence shown here is derived from an EMBL/GenBank/DDBJ whole genome shotgun (WGS) entry which is preliminary data.</text>
</comment>
<dbReference type="RefSeq" id="WP_205106349.1">
    <property type="nucleotide sequence ID" value="NZ_BAAAHT010000018.1"/>
</dbReference>
<protein>
    <submittedName>
        <fullName evidence="2">Uncharacterized protein YjbJ (UPF0337 family)</fullName>
    </submittedName>
</protein>
<keyword evidence="3" id="KW-1185">Reference proteome</keyword>
<sequence length="245" mass="25617">MSDIYDQVSTTFPPAEDTTDDASTASSGVSEKADEVKDQAGQLKDQVTESGTRVAGTAKTEAGKVVSEAKVQAKDLFTQAQGELKDQAASQQKRVASGLRLISEELVSMAHSSDGTGVAADLVHQAADRAGSVATWLEDRDPGSVLREVRAYASRKPGTFIAVAAIAGLVAGRLTKSLISNASDEKADHTPKAVSHTTPTYIAPPPVTPPSVTVQEPLTGTEVESSSFDELSPSEGTRPYFGDRA</sequence>
<proteinExistence type="predicted"/>
<reference evidence="2 3" key="1">
    <citation type="submission" date="2021-01" db="EMBL/GenBank/DDBJ databases">
        <title>Sequencing the genomes of 1000 actinobacteria strains.</title>
        <authorList>
            <person name="Klenk H.-P."/>
        </authorList>
    </citation>
    <scope>NUCLEOTIDE SEQUENCE [LARGE SCALE GENOMIC DNA]</scope>
    <source>
        <strain evidence="2 3">DSM 13057</strain>
    </source>
</reference>
<dbReference type="EMBL" id="JAFBBU010000001">
    <property type="protein sequence ID" value="MBM7470623.1"/>
    <property type="molecule type" value="Genomic_DNA"/>
</dbReference>
<feature type="region of interest" description="Disordered" evidence="1">
    <location>
        <begin position="182"/>
        <end position="245"/>
    </location>
</feature>
<feature type="region of interest" description="Disordered" evidence="1">
    <location>
        <begin position="1"/>
        <end position="59"/>
    </location>
</feature>
<organism evidence="2 3">
    <name type="scientific">Subtercola frigoramans</name>
    <dbReference type="NCBI Taxonomy" id="120298"/>
    <lineage>
        <taxon>Bacteria</taxon>
        <taxon>Bacillati</taxon>
        <taxon>Actinomycetota</taxon>
        <taxon>Actinomycetes</taxon>
        <taxon>Micrococcales</taxon>
        <taxon>Microbacteriaceae</taxon>
        <taxon>Subtercola</taxon>
    </lineage>
</organism>
<gene>
    <name evidence="2" type="ORF">JOE66_000257</name>
</gene>
<dbReference type="Proteomes" id="UP000776164">
    <property type="component" value="Unassembled WGS sequence"/>
</dbReference>
<evidence type="ECO:0000256" key="1">
    <source>
        <dbReference type="SAM" id="MobiDB-lite"/>
    </source>
</evidence>